<dbReference type="eggNOG" id="ENOG5032H5Z">
    <property type="taxonomic scope" value="Bacteria"/>
</dbReference>
<reference evidence="2" key="1">
    <citation type="journal article" date="2014" name="Stand. Genomic Sci.">
        <title>Genome sequence of the exopolysaccharide-producing Salipiger mucosus type strain (DSM 16094(T)), a moderately halophilic member of the Roseobacter clade.</title>
        <authorList>
            <person name="Riedel T."/>
            <person name="Spring S."/>
            <person name="Fiebig A."/>
            <person name="Petersen J."/>
            <person name="Kyrpides N.C."/>
            <person name="Goker M."/>
            <person name="Klenk H.P."/>
        </authorList>
    </citation>
    <scope>NUCLEOTIDE SEQUENCE [LARGE SCALE GENOMIC DNA]</scope>
    <source>
        <strain evidence="2">DSM 16094</strain>
    </source>
</reference>
<dbReference type="STRING" id="1123237.Salmuc_05493"/>
<dbReference type="AlphaFoldDB" id="S9QJ19"/>
<dbReference type="EMBL" id="APVH01000035">
    <property type="protein sequence ID" value="EPX79553.1"/>
    <property type="molecule type" value="Genomic_DNA"/>
</dbReference>
<evidence type="ECO:0000313" key="1">
    <source>
        <dbReference type="EMBL" id="EPX79553.1"/>
    </source>
</evidence>
<accession>S9QJ19</accession>
<proteinExistence type="predicted"/>
<organism evidence="1 2">
    <name type="scientific">Salipiger mucosus DSM 16094</name>
    <dbReference type="NCBI Taxonomy" id="1123237"/>
    <lineage>
        <taxon>Bacteria</taxon>
        <taxon>Pseudomonadati</taxon>
        <taxon>Pseudomonadota</taxon>
        <taxon>Alphaproteobacteria</taxon>
        <taxon>Rhodobacterales</taxon>
        <taxon>Roseobacteraceae</taxon>
        <taxon>Salipiger</taxon>
    </lineage>
</organism>
<dbReference type="SUPFAM" id="SSF52540">
    <property type="entry name" value="P-loop containing nucleoside triphosphate hydrolases"/>
    <property type="match status" value="1"/>
</dbReference>
<keyword evidence="2" id="KW-1185">Reference proteome</keyword>
<gene>
    <name evidence="1" type="ORF">Salmuc_05493</name>
</gene>
<sequence length="260" mass="28340">MVVHAGFHKTGTSSVQTMLRGNRAALEPHLRILLKEDFEPLTEAARALSHRPSDEALAAVGRYAARLFRRVAKDDPRPLLLSSEDLSGLLPGRRGVTDYGAAPLVMAKLAENARYRFGAALDLAVCFSTRGAPDWLRSSWWQSLRSTRLTEDFDTYARRLAPAADMAAVVAEVQAALPDAQVTSVPLERSREMPQGPLTPLLDLAGLGQAVRDTLEVPGPVNAQPEARLAEVFLALNRSELDDARLSEAKTALRRIATRA</sequence>
<evidence type="ECO:0000313" key="2">
    <source>
        <dbReference type="Proteomes" id="UP000015347"/>
    </source>
</evidence>
<comment type="caution">
    <text evidence="1">The sequence shown here is derived from an EMBL/GenBank/DDBJ whole genome shotgun (WGS) entry which is preliminary data.</text>
</comment>
<name>S9QJ19_9RHOB</name>
<dbReference type="HOGENOM" id="CLU_1037476_0_0_5"/>
<protein>
    <recommendedName>
        <fullName evidence="3">Sulfotransferase family protein</fullName>
    </recommendedName>
</protein>
<evidence type="ECO:0008006" key="3">
    <source>
        <dbReference type="Google" id="ProtNLM"/>
    </source>
</evidence>
<dbReference type="InterPro" id="IPR027417">
    <property type="entry name" value="P-loop_NTPase"/>
</dbReference>
<dbReference type="Proteomes" id="UP000015347">
    <property type="component" value="Unassembled WGS sequence"/>
</dbReference>